<feature type="transmembrane region" description="Helical" evidence="5">
    <location>
        <begin position="390"/>
        <end position="409"/>
    </location>
</feature>
<sequence>MKKHALWPALSRWIVALVFIFSGFVKGVDPWGTAIKLGEYLRAFSMDWLVGAQFALSILLSATEMTIGLCLLFRVRERGAARLALLFMGFFTVLTLVLALWNPVADCGCFGDAVKLTNWQTFYKNVLLSAFALLLWRGVRHERHGHDRQRSIVENSMVFFFLLFSSGIGIYSMRHLPLVDFLPFKVGANIPAQLASAGGDVTTTLVYRDRLSGELREFALQDTSWYDTLRWEYVDTRIEERMPSRRPAIADFSVFDSDGDHATALLASPREVFLIVMTRTEDGLRDGCRERMEEVVRYAAHHGYPAVCVTTSPLPEGGLIALGERGVPVYNIDPTTLKTMIRARTGLVLLKEGIVLGKWNCRDIPRFDSLYGDRTVLEAVVERGAENGRAWLLGTLLVALALAYVVFTAHRRKR</sequence>
<evidence type="ECO:0000256" key="4">
    <source>
        <dbReference type="ARBA" id="ARBA00023136"/>
    </source>
</evidence>
<dbReference type="NCBIfam" id="NF045576">
    <property type="entry name" value="BT_3928_fam"/>
    <property type="match status" value="1"/>
</dbReference>
<evidence type="ECO:0000313" key="7">
    <source>
        <dbReference type="EMBL" id="UWN58161.1"/>
    </source>
</evidence>
<keyword evidence="3 5" id="KW-1133">Transmembrane helix</keyword>
<organism evidence="7 8">
    <name type="scientific">Alistipes ihumii AP11</name>
    <dbReference type="NCBI Taxonomy" id="1211813"/>
    <lineage>
        <taxon>Bacteria</taxon>
        <taxon>Pseudomonadati</taxon>
        <taxon>Bacteroidota</taxon>
        <taxon>Bacteroidia</taxon>
        <taxon>Bacteroidales</taxon>
        <taxon>Rikenellaceae</taxon>
        <taxon>Alistipes</taxon>
    </lineage>
</organism>
<dbReference type="GeneID" id="82891099"/>
<evidence type="ECO:0000256" key="3">
    <source>
        <dbReference type="ARBA" id="ARBA00022989"/>
    </source>
</evidence>
<gene>
    <name evidence="7" type="ORF">NQ491_05155</name>
</gene>
<dbReference type="Proteomes" id="UP001059295">
    <property type="component" value="Chromosome"/>
</dbReference>
<accession>A0ABY5V1Q8</accession>
<reference evidence="7" key="1">
    <citation type="journal article" date="2022" name="Cell">
        <title>Design, construction, and in vivo augmentation of a complex gut microbiome.</title>
        <authorList>
            <person name="Cheng A.G."/>
            <person name="Ho P.Y."/>
            <person name="Aranda-Diaz A."/>
            <person name="Jain S."/>
            <person name="Yu F.B."/>
            <person name="Meng X."/>
            <person name="Wang M."/>
            <person name="Iakiviak M."/>
            <person name="Nagashima K."/>
            <person name="Zhao A."/>
            <person name="Murugkar P."/>
            <person name="Patil A."/>
            <person name="Atabakhsh K."/>
            <person name="Weakley A."/>
            <person name="Yan J."/>
            <person name="Brumbaugh A.R."/>
            <person name="Higginbottom S."/>
            <person name="Dimas A."/>
            <person name="Shiver A.L."/>
            <person name="Deutschbauer A."/>
            <person name="Neff N."/>
            <person name="Sonnenburg J.L."/>
            <person name="Huang K.C."/>
            <person name="Fischbach M.A."/>
        </authorList>
    </citation>
    <scope>NUCLEOTIDE SEQUENCE</scope>
    <source>
        <strain evidence="7">AP11</strain>
    </source>
</reference>
<feature type="transmembrane region" description="Helical" evidence="5">
    <location>
        <begin position="9"/>
        <end position="28"/>
    </location>
</feature>
<feature type="transmembrane region" description="Helical" evidence="5">
    <location>
        <begin position="121"/>
        <end position="139"/>
    </location>
</feature>
<dbReference type="RefSeq" id="WP_019246535.1">
    <property type="nucleotide sequence ID" value="NZ_CAPH01000017.1"/>
</dbReference>
<evidence type="ECO:0000256" key="2">
    <source>
        <dbReference type="ARBA" id="ARBA00022692"/>
    </source>
</evidence>
<feature type="domain" description="Methylamine utilisation protein MauE" evidence="6">
    <location>
        <begin position="9"/>
        <end position="136"/>
    </location>
</feature>
<dbReference type="InterPro" id="IPR009908">
    <property type="entry name" value="Methylamine_util_MauE"/>
</dbReference>
<dbReference type="Pfam" id="PF07291">
    <property type="entry name" value="MauE"/>
    <property type="match status" value="1"/>
</dbReference>
<evidence type="ECO:0000256" key="5">
    <source>
        <dbReference type="SAM" id="Phobius"/>
    </source>
</evidence>
<keyword evidence="8" id="KW-1185">Reference proteome</keyword>
<keyword evidence="2 5" id="KW-0812">Transmembrane</keyword>
<keyword evidence="4 5" id="KW-0472">Membrane</keyword>
<dbReference type="EMBL" id="CP102294">
    <property type="protein sequence ID" value="UWN58161.1"/>
    <property type="molecule type" value="Genomic_DNA"/>
</dbReference>
<name>A0ABY5V1Q8_9BACT</name>
<evidence type="ECO:0000256" key="1">
    <source>
        <dbReference type="ARBA" id="ARBA00004141"/>
    </source>
</evidence>
<evidence type="ECO:0000313" key="8">
    <source>
        <dbReference type="Proteomes" id="UP001059295"/>
    </source>
</evidence>
<comment type="subcellular location">
    <subcellularLocation>
        <location evidence="1">Membrane</location>
        <topology evidence="1">Multi-pass membrane protein</topology>
    </subcellularLocation>
</comment>
<evidence type="ECO:0000259" key="6">
    <source>
        <dbReference type="Pfam" id="PF07291"/>
    </source>
</evidence>
<feature type="transmembrane region" description="Helical" evidence="5">
    <location>
        <begin position="151"/>
        <end position="173"/>
    </location>
</feature>
<feature type="transmembrane region" description="Helical" evidence="5">
    <location>
        <begin position="80"/>
        <end position="101"/>
    </location>
</feature>
<proteinExistence type="predicted"/>
<protein>
    <submittedName>
        <fullName evidence="7">DoxX protein</fullName>
    </submittedName>
</protein>
<feature type="transmembrane region" description="Helical" evidence="5">
    <location>
        <begin position="48"/>
        <end position="73"/>
    </location>
</feature>